<evidence type="ECO:0000256" key="1">
    <source>
        <dbReference type="SAM" id="Phobius"/>
    </source>
</evidence>
<accession>A0A919UL21</accession>
<evidence type="ECO:0000313" key="3">
    <source>
        <dbReference type="Proteomes" id="UP000640052"/>
    </source>
</evidence>
<dbReference type="EMBL" id="BOOA01000031">
    <property type="protein sequence ID" value="GIH25666.1"/>
    <property type="molecule type" value="Genomic_DNA"/>
</dbReference>
<protein>
    <submittedName>
        <fullName evidence="2">Uncharacterized protein</fullName>
    </submittedName>
</protein>
<feature type="transmembrane region" description="Helical" evidence="1">
    <location>
        <begin position="38"/>
        <end position="56"/>
    </location>
</feature>
<sequence length="327" mass="36184">MTLLRILGRLANEADAVLALGIAVVVGILGITSVASEAVTGNAVLVTLGVLSLSILRDRWRRAEMTEEIVETLRGMDGVAAEMARANTVLAQATVALGEQSLAQIRSRRESVAEELARARENTGRWLFRGGTGTYIRAVTLPELIRRARLERRPLNVRLEILDPTDLTVCDRYARFRRSVSELPDGTGEIWTTERTQLESYATIFAACWYQAMYSLLDVRIGLATTMGIFRCDMSDDRLVITQDDGPAMVVPRQSFLYASYETELRTSLDQARPVHLDKADGIALSAEPTVDEVLRLFDALDVPLVVSHDLIPQIVAKAIRPKNPYS</sequence>
<keyword evidence="1" id="KW-0472">Membrane</keyword>
<evidence type="ECO:0000313" key="2">
    <source>
        <dbReference type="EMBL" id="GIH25666.1"/>
    </source>
</evidence>
<keyword evidence="1" id="KW-1133">Transmembrane helix</keyword>
<dbReference type="AlphaFoldDB" id="A0A919UL21"/>
<reference evidence="2" key="1">
    <citation type="submission" date="2021-01" db="EMBL/GenBank/DDBJ databases">
        <title>Whole genome shotgun sequence of Acrocarpospora phusangensis NBRC 108782.</title>
        <authorList>
            <person name="Komaki H."/>
            <person name="Tamura T."/>
        </authorList>
    </citation>
    <scope>NUCLEOTIDE SEQUENCE</scope>
    <source>
        <strain evidence="2">NBRC 108782</strain>
    </source>
</reference>
<proteinExistence type="predicted"/>
<dbReference type="RefSeq" id="WP_204042367.1">
    <property type="nucleotide sequence ID" value="NZ_BOOA01000031.1"/>
</dbReference>
<organism evidence="2 3">
    <name type="scientific">Acrocarpospora phusangensis</name>
    <dbReference type="NCBI Taxonomy" id="1070424"/>
    <lineage>
        <taxon>Bacteria</taxon>
        <taxon>Bacillati</taxon>
        <taxon>Actinomycetota</taxon>
        <taxon>Actinomycetes</taxon>
        <taxon>Streptosporangiales</taxon>
        <taxon>Streptosporangiaceae</taxon>
        <taxon>Acrocarpospora</taxon>
    </lineage>
</organism>
<gene>
    <name evidence="2" type="ORF">Aph01nite_39760</name>
</gene>
<comment type="caution">
    <text evidence="2">The sequence shown here is derived from an EMBL/GenBank/DDBJ whole genome shotgun (WGS) entry which is preliminary data.</text>
</comment>
<keyword evidence="3" id="KW-1185">Reference proteome</keyword>
<dbReference type="Proteomes" id="UP000640052">
    <property type="component" value="Unassembled WGS sequence"/>
</dbReference>
<keyword evidence="1" id="KW-0812">Transmembrane</keyword>
<feature type="transmembrane region" description="Helical" evidence="1">
    <location>
        <begin position="12"/>
        <end position="32"/>
    </location>
</feature>
<name>A0A919UL21_9ACTN</name>